<reference evidence="1" key="2">
    <citation type="journal article" date="2007" name="Science">
        <title>Draft genome sequence of the sexually transmitted pathogen Trichomonas vaginalis.</title>
        <authorList>
            <person name="Carlton J.M."/>
            <person name="Hirt R.P."/>
            <person name="Silva J.C."/>
            <person name="Delcher A.L."/>
            <person name="Schatz M."/>
            <person name="Zhao Q."/>
            <person name="Wortman J.R."/>
            <person name="Bidwell S.L."/>
            <person name="Alsmark U.C.M."/>
            <person name="Besteiro S."/>
            <person name="Sicheritz-Ponten T."/>
            <person name="Noel C.J."/>
            <person name="Dacks J.B."/>
            <person name="Foster P.G."/>
            <person name="Simillion C."/>
            <person name="Van de Peer Y."/>
            <person name="Miranda-Saavedra D."/>
            <person name="Barton G.J."/>
            <person name="Westrop G.D."/>
            <person name="Mueller S."/>
            <person name="Dessi D."/>
            <person name="Fiori P.L."/>
            <person name="Ren Q."/>
            <person name="Paulsen I."/>
            <person name="Zhang H."/>
            <person name="Bastida-Corcuera F.D."/>
            <person name="Simoes-Barbosa A."/>
            <person name="Brown M.T."/>
            <person name="Hayes R.D."/>
            <person name="Mukherjee M."/>
            <person name="Okumura C.Y."/>
            <person name="Schneider R."/>
            <person name="Smith A.J."/>
            <person name="Vanacova S."/>
            <person name="Villalvazo M."/>
            <person name="Haas B.J."/>
            <person name="Pertea M."/>
            <person name="Feldblyum T.V."/>
            <person name="Utterback T.R."/>
            <person name="Shu C.L."/>
            <person name="Osoegawa K."/>
            <person name="de Jong P.J."/>
            <person name="Hrdy I."/>
            <person name="Horvathova L."/>
            <person name="Zubacova Z."/>
            <person name="Dolezal P."/>
            <person name="Malik S.B."/>
            <person name="Logsdon J.M. Jr."/>
            <person name="Henze K."/>
            <person name="Gupta A."/>
            <person name="Wang C.C."/>
            <person name="Dunne R.L."/>
            <person name="Upcroft J.A."/>
            <person name="Upcroft P."/>
            <person name="White O."/>
            <person name="Salzberg S.L."/>
            <person name="Tang P."/>
            <person name="Chiu C.-H."/>
            <person name="Lee Y.-S."/>
            <person name="Embley T.M."/>
            <person name="Coombs G.H."/>
            <person name="Mottram J.C."/>
            <person name="Tachezy J."/>
            <person name="Fraser-Liggett C.M."/>
            <person name="Johnson P.J."/>
        </authorList>
    </citation>
    <scope>NUCLEOTIDE SEQUENCE [LARGE SCALE GENOMIC DNA]</scope>
    <source>
        <strain evidence="1">G3</strain>
    </source>
</reference>
<proteinExistence type="predicted"/>
<dbReference type="RefSeq" id="XP_001318685.1">
    <property type="nucleotide sequence ID" value="XM_001318650.1"/>
</dbReference>
<dbReference type="InterPro" id="IPR016024">
    <property type="entry name" value="ARM-type_fold"/>
</dbReference>
<reference evidence="1" key="1">
    <citation type="submission" date="2006-10" db="EMBL/GenBank/DDBJ databases">
        <authorList>
            <person name="Amadeo P."/>
            <person name="Zhao Q."/>
            <person name="Wortman J."/>
            <person name="Fraser-Liggett C."/>
            <person name="Carlton J."/>
        </authorList>
    </citation>
    <scope>NUCLEOTIDE SEQUENCE</scope>
    <source>
        <strain evidence="1">G3</strain>
    </source>
</reference>
<dbReference type="SUPFAM" id="SSF48371">
    <property type="entry name" value="ARM repeat"/>
    <property type="match status" value="1"/>
</dbReference>
<keyword evidence="2" id="KW-1185">Reference proteome</keyword>
<dbReference type="SMR" id="A2ELL5"/>
<dbReference type="VEuPathDB" id="TrichDB:TVAGG3_0163140"/>
<organism evidence="1 2">
    <name type="scientific">Trichomonas vaginalis (strain ATCC PRA-98 / G3)</name>
    <dbReference type="NCBI Taxonomy" id="412133"/>
    <lineage>
        <taxon>Eukaryota</taxon>
        <taxon>Metamonada</taxon>
        <taxon>Parabasalia</taxon>
        <taxon>Trichomonadida</taxon>
        <taxon>Trichomonadidae</taxon>
        <taxon>Trichomonas</taxon>
    </lineage>
</organism>
<dbReference type="KEGG" id="tva:4764338"/>
<accession>A2ELL5</accession>
<sequence length="952" mass="110185">MNKNELISLFEQTQQVSNEEIEQVHQKLNAFSNSIQTLILVREIFQENVNNVHIAYMCLLMAKEVLHKRGAILQKDQFDTEILGFYELFQSNSEAMKANQLLITSASDVIASIFRIHLSIYQNTGIFQIFQRYPENEVIREISINSLLELFNYFQTKLYFETDSSFKNARRKLTEESYNLLSLVDLSTKLGLELILTIFTFDIGTDNYWSFKPPISRNYLRSFQSFATLETAQQILNVVLTNQELSRLAAEVFQYLITMLPHPSIKSQVKALIQNSFQALKESITEDNSAMILCIILRTVTELTSSDYITNEFIESFQTFTESITDIDSVHILINIWAQLSTYAHQQCKGNFEKYEICSISGKLFGHFVLFLSSLPEELISDIILDPLFDIKFGRVWELTIFDFMAQMQNFIEVLQNSSLGQLSMMLSLVALLFTENIRGKILIYVEEPKFCKSYADIIISSVTAINVLSKTFIPKENLPLISEAIDVYDRHFLPNVIGDSRSLQKKINRIIGDKTHKDVDHLQYLILKNLFLGLQRFPNDFDIISNYLQSIEYLISSYQIRYNAEKSKVIFKYISGEIGLNIETLDPFDQSFLYQKYFAIINTMIKLGSYTNNSDLNFNLLNSFHEDLVSIDVNDHINCLILLRRIYGFISSPKKIQEIAFKFVISEDHNQKFCEIAKSCGEHVLLAQIICEIYTSVSKFLIDTKTCNEDSLILVHMCKNLLDLISDLENSTEKINSAIILLENMITGKYVNYAAMRFFGDNMIDQLAEIFFTIIKSVDENSWMKEFVLIMNELWEIDQSFFHNEENLVVALKWISRTFLTDDKVLEEKSAKILENLVTFCGEELGPFIQPLVLIFDSTMNHQNPPLVNYAYVVRKLLQTATSEIIQFMQVALTCFDDFIQEEVHGIFQKLIDSKPDEFPSNFKVFATEIKRYKVVLSDLPQFTNIFRESY</sequence>
<dbReference type="Proteomes" id="UP000001542">
    <property type="component" value="Unassembled WGS sequence"/>
</dbReference>
<protein>
    <submittedName>
        <fullName evidence="1">Uncharacterized protein</fullName>
    </submittedName>
</protein>
<evidence type="ECO:0000313" key="1">
    <source>
        <dbReference type="EMBL" id="EAY06462.1"/>
    </source>
</evidence>
<evidence type="ECO:0000313" key="2">
    <source>
        <dbReference type="Proteomes" id="UP000001542"/>
    </source>
</evidence>
<dbReference type="AlphaFoldDB" id="A2ELL5"/>
<name>A2ELL5_TRIV3</name>
<dbReference type="VEuPathDB" id="TrichDB:TVAG_149480"/>
<gene>
    <name evidence="1" type="ORF">TVAG_149480</name>
</gene>
<dbReference type="EMBL" id="DS113423">
    <property type="protein sequence ID" value="EAY06462.1"/>
    <property type="molecule type" value="Genomic_DNA"/>
</dbReference>
<dbReference type="InParanoid" id="A2ELL5"/>